<proteinExistence type="inferred from homology"/>
<dbReference type="Proteomes" id="UP000319103">
    <property type="component" value="Unassembled WGS sequence"/>
</dbReference>
<dbReference type="OrthoDB" id="286404at2"/>
<dbReference type="InterPro" id="IPR002347">
    <property type="entry name" value="SDR_fam"/>
</dbReference>
<sequence>MTGDATGLPVAWVVGAGGIGSALGARLAADHRVVLFDRVRPAEAAGAEAFHQVDAADRAAFGAAASGAVRDYGSPAVVALTLGHVSSATVHEAAPEQVDRIVRDNFTACVNVLHTVHRQTRGSSCACLVVTSNAALTARPNQPLYAAVKAAVAALVRSLAVGWAADGIRLVGLAPGTVMVERNAERVRSQYPAAPMAPGRPGGRLVTPAELADFAAALLPHVDQLTGQVIAFDGGSTLEARR</sequence>
<dbReference type="PANTHER" id="PTHR24321:SF8">
    <property type="entry name" value="ESTRADIOL 17-BETA-DEHYDROGENASE 8-RELATED"/>
    <property type="match status" value="1"/>
</dbReference>
<dbReference type="PRINTS" id="PR00081">
    <property type="entry name" value="GDHRDH"/>
</dbReference>
<keyword evidence="2" id="KW-0560">Oxidoreductase</keyword>
<dbReference type="InterPro" id="IPR036291">
    <property type="entry name" value="NAD(P)-bd_dom_sf"/>
</dbReference>
<dbReference type="SUPFAM" id="SSF51735">
    <property type="entry name" value="NAD(P)-binding Rossmann-fold domains"/>
    <property type="match status" value="1"/>
</dbReference>
<dbReference type="PANTHER" id="PTHR24321">
    <property type="entry name" value="DEHYDROGENASES, SHORT CHAIN"/>
    <property type="match status" value="1"/>
</dbReference>
<keyword evidence="4" id="KW-1185">Reference proteome</keyword>
<protein>
    <submittedName>
        <fullName evidence="3">SDR family oxidoreductase</fullName>
    </submittedName>
</protein>
<comment type="caution">
    <text evidence="3">The sequence shown here is derived from an EMBL/GenBank/DDBJ whole genome shotgun (WGS) entry which is preliminary data.</text>
</comment>
<reference evidence="3 4" key="1">
    <citation type="submission" date="2019-06" db="EMBL/GenBank/DDBJ databases">
        <title>Description of Kitasatospora acidophila sp. nov. isolated from pine grove soil, and reclassification of Streptomyces novaecaesareae to Kitasatospora novaeceasareae comb. nov.</title>
        <authorList>
            <person name="Kim M.J."/>
        </authorList>
    </citation>
    <scope>NUCLEOTIDE SEQUENCE [LARGE SCALE GENOMIC DNA]</scope>
    <source>
        <strain evidence="3 4">MMS16-CNU292</strain>
    </source>
</reference>
<gene>
    <name evidence="3" type="ORF">E6W39_00175</name>
</gene>
<dbReference type="Pfam" id="PF13561">
    <property type="entry name" value="adh_short_C2"/>
    <property type="match status" value="1"/>
</dbReference>
<dbReference type="Gene3D" id="3.40.50.720">
    <property type="entry name" value="NAD(P)-binding Rossmann-like Domain"/>
    <property type="match status" value="1"/>
</dbReference>
<dbReference type="GO" id="GO:0016491">
    <property type="term" value="F:oxidoreductase activity"/>
    <property type="evidence" value="ECO:0007669"/>
    <property type="project" value="UniProtKB-KW"/>
</dbReference>
<dbReference type="EMBL" id="VIGB01000001">
    <property type="protein sequence ID" value="TQF08013.1"/>
    <property type="molecule type" value="Genomic_DNA"/>
</dbReference>
<dbReference type="CDD" id="cd05233">
    <property type="entry name" value="SDR_c"/>
    <property type="match status" value="1"/>
</dbReference>
<dbReference type="AlphaFoldDB" id="A0A540WG61"/>
<accession>A0A540WG61</accession>
<evidence type="ECO:0000256" key="2">
    <source>
        <dbReference type="ARBA" id="ARBA00023002"/>
    </source>
</evidence>
<name>A0A540WG61_9ACTN</name>
<dbReference type="RefSeq" id="WP_141631674.1">
    <property type="nucleotide sequence ID" value="NZ_VIGB01000001.1"/>
</dbReference>
<organism evidence="3 4">
    <name type="scientific">Kitasatospora acidiphila</name>
    <dbReference type="NCBI Taxonomy" id="2567942"/>
    <lineage>
        <taxon>Bacteria</taxon>
        <taxon>Bacillati</taxon>
        <taxon>Actinomycetota</taxon>
        <taxon>Actinomycetes</taxon>
        <taxon>Kitasatosporales</taxon>
        <taxon>Streptomycetaceae</taxon>
        <taxon>Kitasatospora</taxon>
    </lineage>
</organism>
<evidence type="ECO:0000256" key="1">
    <source>
        <dbReference type="ARBA" id="ARBA00006484"/>
    </source>
</evidence>
<evidence type="ECO:0000313" key="3">
    <source>
        <dbReference type="EMBL" id="TQF08013.1"/>
    </source>
</evidence>
<comment type="similarity">
    <text evidence="1">Belongs to the short-chain dehydrogenases/reductases (SDR) family.</text>
</comment>
<evidence type="ECO:0000313" key="4">
    <source>
        <dbReference type="Proteomes" id="UP000319103"/>
    </source>
</evidence>